<name>K0K4I2_SACES</name>
<dbReference type="Proteomes" id="UP000006281">
    <property type="component" value="Chromosome"/>
</dbReference>
<evidence type="ECO:0000313" key="3">
    <source>
        <dbReference type="Proteomes" id="UP000006281"/>
    </source>
</evidence>
<sequence length="366" mass="41155">MLSGNSVLLTGDSIVGNVRTSDTPGGPDARTAGGRGRVLVARARRCADPAPAGVPMTLDPINPFAVHPFVSAVQPLEPFSHPHDGLYVAVGDSEGQYLNFQKQLGDLSSVVDYGRTVLVNGDTGCGKSALVNRCAAWARTRFGERKIVATVVDATKPLKRFEQLSLDMRMVGMCDRLFDLMRKDRLIRDEFVDEFERNRKEPERVYVNLGDYMHRDHALILLLPTPVELLQEVVRYADFAPPRVLFMLESDVLRDEHVEQIERAVERWTKPVVLTVGRLVEGDVKRFVDQRTGENRDRGRFPRMSDETVAAVGEKVQTVAQLQRTLHSTFEYLMEHAEDYDNDARVTIEHIIEEAERVPKDGWGTS</sequence>
<keyword evidence="3" id="KW-1185">Reference proteome</keyword>
<dbReference type="eggNOG" id="ENOG5034A40">
    <property type="taxonomic scope" value="Bacteria"/>
</dbReference>
<dbReference type="SUPFAM" id="SSF52540">
    <property type="entry name" value="P-loop containing nucleoside triphosphate hydrolases"/>
    <property type="match status" value="1"/>
</dbReference>
<dbReference type="AlphaFoldDB" id="K0K4I2"/>
<proteinExistence type="predicted"/>
<dbReference type="PATRIC" id="fig|1179773.3.peg.5275"/>
<evidence type="ECO:0008006" key="4">
    <source>
        <dbReference type="Google" id="ProtNLM"/>
    </source>
</evidence>
<dbReference type="InterPro" id="IPR027417">
    <property type="entry name" value="P-loop_NTPase"/>
</dbReference>
<evidence type="ECO:0000313" key="2">
    <source>
        <dbReference type="EMBL" id="CCH32507.1"/>
    </source>
</evidence>
<evidence type="ECO:0000256" key="1">
    <source>
        <dbReference type="SAM" id="MobiDB-lite"/>
    </source>
</evidence>
<dbReference type="STRING" id="1179773.BN6_52430"/>
<reference evidence="2 3" key="1">
    <citation type="journal article" date="2012" name="BMC Genomics">
        <title>Complete genome sequence of Saccharothrix espanaensis DSM 44229T and comparison to the other completely sequenced Pseudonocardiaceae.</title>
        <authorList>
            <person name="Strobel T."/>
            <person name="Al-Dilaimi A."/>
            <person name="Blom J."/>
            <person name="Gessner A."/>
            <person name="Kalinowski J."/>
            <person name="Luzhetska M."/>
            <person name="Puhler A."/>
            <person name="Szczepanowski R."/>
            <person name="Bechthold A."/>
            <person name="Ruckert C."/>
        </authorList>
    </citation>
    <scope>NUCLEOTIDE SEQUENCE [LARGE SCALE GENOMIC DNA]</scope>
    <source>
        <strain evidence="3">ATCC 51144 / DSM 44229 / JCM 9112 / NBRC 15066 / NRRL 15764</strain>
    </source>
</reference>
<organism evidence="2 3">
    <name type="scientific">Saccharothrix espanaensis (strain ATCC 51144 / DSM 44229 / JCM 9112 / NBRC 15066 / NRRL 15764)</name>
    <dbReference type="NCBI Taxonomy" id="1179773"/>
    <lineage>
        <taxon>Bacteria</taxon>
        <taxon>Bacillati</taxon>
        <taxon>Actinomycetota</taxon>
        <taxon>Actinomycetes</taxon>
        <taxon>Pseudonocardiales</taxon>
        <taxon>Pseudonocardiaceae</taxon>
        <taxon>Saccharothrix</taxon>
    </lineage>
</organism>
<dbReference type="EMBL" id="HE804045">
    <property type="protein sequence ID" value="CCH32507.1"/>
    <property type="molecule type" value="Genomic_DNA"/>
</dbReference>
<feature type="region of interest" description="Disordered" evidence="1">
    <location>
        <begin position="15"/>
        <end position="34"/>
    </location>
</feature>
<dbReference type="KEGG" id="sesp:BN6_52430"/>
<dbReference type="HOGENOM" id="CLU_884662_0_0_11"/>
<accession>K0K4I2</accession>
<protein>
    <recommendedName>
        <fullName evidence="4">AAA+ ATPase domain-containing protein</fullName>
    </recommendedName>
</protein>
<gene>
    <name evidence="2" type="ordered locus">BN6_52430</name>
</gene>